<feature type="signal peptide" evidence="2">
    <location>
        <begin position="1"/>
        <end position="23"/>
    </location>
</feature>
<keyword evidence="2" id="KW-0732">Signal</keyword>
<feature type="region of interest" description="Disordered" evidence="1">
    <location>
        <begin position="417"/>
        <end position="449"/>
    </location>
</feature>
<dbReference type="Proteomes" id="UP000708208">
    <property type="component" value="Unassembled WGS sequence"/>
</dbReference>
<feature type="compositionally biased region" description="Pro residues" evidence="1">
    <location>
        <begin position="741"/>
        <end position="751"/>
    </location>
</feature>
<protein>
    <submittedName>
        <fullName evidence="3">Uncharacterized protein</fullName>
    </submittedName>
</protein>
<feature type="compositionally biased region" description="Acidic residues" evidence="1">
    <location>
        <begin position="882"/>
        <end position="893"/>
    </location>
</feature>
<feature type="compositionally biased region" description="Low complexity" evidence="1">
    <location>
        <begin position="752"/>
        <end position="795"/>
    </location>
</feature>
<accession>A0A8J2K937</accession>
<reference evidence="3" key="1">
    <citation type="submission" date="2021-06" db="EMBL/GenBank/DDBJ databases">
        <authorList>
            <person name="Hodson N. C."/>
            <person name="Mongue J. A."/>
            <person name="Jaron S. K."/>
        </authorList>
    </citation>
    <scope>NUCLEOTIDE SEQUENCE</scope>
</reference>
<feature type="compositionally biased region" description="Low complexity" evidence="1">
    <location>
        <begin position="899"/>
        <end position="918"/>
    </location>
</feature>
<feature type="compositionally biased region" description="Acidic residues" evidence="1">
    <location>
        <begin position="603"/>
        <end position="618"/>
    </location>
</feature>
<feature type="compositionally biased region" description="Polar residues" evidence="1">
    <location>
        <begin position="821"/>
        <end position="839"/>
    </location>
</feature>
<gene>
    <name evidence="3" type="ORF">AFUS01_LOCUS23884</name>
</gene>
<feature type="region of interest" description="Disordered" evidence="1">
    <location>
        <begin position="579"/>
        <end position="802"/>
    </location>
</feature>
<feature type="chain" id="PRO_5035280991" evidence="2">
    <location>
        <begin position="24"/>
        <end position="968"/>
    </location>
</feature>
<feature type="compositionally biased region" description="Low complexity" evidence="1">
    <location>
        <begin position="647"/>
        <end position="699"/>
    </location>
</feature>
<dbReference type="AlphaFoldDB" id="A0A8J2K937"/>
<feature type="compositionally biased region" description="Low complexity" evidence="1">
    <location>
        <begin position="711"/>
        <end position="720"/>
    </location>
</feature>
<keyword evidence="4" id="KW-1185">Reference proteome</keyword>
<dbReference type="EMBL" id="CAJVCH010292232">
    <property type="protein sequence ID" value="CAG7785251.1"/>
    <property type="molecule type" value="Genomic_DNA"/>
</dbReference>
<feature type="compositionally biased region" description="Polar residues" evidence="1">
    <location>
        <begin position="262"/>
        <end position="276"/>
    </location>
</feature>
<feature type="region of interest" description="Disordered" evidence="1">
    <location>
        <begin position="821"/>
        <end position="968"/>
    </location>
</feature>
<evidence type="ECO:0000256" key="1">
    <source>
        <dbReference type="SAM" id="MobiDB-lite"/>
    </source>
</evidence>
<feature type="compositionally biased region" description="Polar residues" evidence="1">
    <location>
        <begin position="579"/>
        <end position="592"/>
    </location>
</feature>
<name>A0A8J2K937_9HEXA</name>
<evidence type="ECO:0000313" key="4">
    <source>
        <dbReference type="Proteomes" id="UP000708208"/>
    </source>
</evidence>
<sequence>MIPHQCLTPLAVLLLLQVFSANGASFFYFYQKNPGNLENPVSFSHGIDDGQEVAQTISNPSLLFPSHTIQSVPAVAVSQTKPSPASQSNFFNSAFPNFRQTSFSHVNTFRPIPTQKPRNLFSYAFGLDSNNNSPTHENSVAASFQEVDRLSFPTAPTAQTPPTSFEVHYNPLTPSGVGGFSYEIKRNGDEGTASSVQVNVNIGAPKNLAYSYNFSDPVPDKISNDLQGSHSTTVLVTSTTAFPLLDDAENSADYDEGVSAFDHSTTGKPTVSSESFGNEAGLDTHSTPPSLAPVRPQHDDTQAQAQGSSDDLTEVDFLEPKSNSSSGNNFEPDLHEEAVADRRLIPEITNDISGDAQNQTSGSLAANDTVKATTYKPTTGITAEIVRHLVSSSTASPTPQLEVEAVTEALTTFEVPTVTTPSTTTYSTTPSTTTEPSTTATATTTTTTTEIPPTTEAVTETLPPVTATEQPLTTIQVETTERTSTTDIPSVPANTAGKVPPLFTLSFQSSTTLPPSSAEEIVEAINESANGAVLVDNNKDPSRLDYSVEDYYDEKPDALSKAGGPSLENELETIQKSATATVSNATRSSNPTFGKLPLNSPGVDEEQDYYSEEEDDGIPDALRHLHEDDYYSDDGAEEGVPSEKSSTTTTTEPTTTTTTTEPTTTTTTTTTTEPTTTTTTTTTTEPTTTTTTTTEPSTTRRPRAGKRRRTSTTTTTTTTTEEPAYDDYYSDEDLKEAPEPAQEPTPEPTPEPTTTTSTTTTTTTTPPTTTTTEPSTTTTPEPTTTTTTTPAPTTASKPAEVKITTYRPKLNISLILSNTNVASQPTQTDSDAKLQTLQEVSLVPEEPPQNILNEPSADIVSQNLDEDYEESKVKVEPHIEEDSPEQYPDDYSSEDQGLTSSTTSTTTTTTSTSTTTTTEAPTTQPPVTSSTRVSSTFSRRVSSSYGRSSRPRQRIAFTRRALSEGHGQ</sequence>
<proteinExistence type="predicted"/>
<evidence type="ECO:0000313" key="3">
    <source>
        <dbReference type="EMBL" id="CAG7785251.1"/>
    </source>
</evidence>
<feature type="region of interest" description="Disordered" evidence="1">
    <location>
        <begin position="257"/>
        <end position="311"/>
    </location>
</feature>
<feature type="compositionally biased region" description="Basic residues" evidence="1">
    <location>
        <begin position="700"/>
        <end position="710"/>
    </location>
</feature>
<organism evidence="3 4">
    <name type="scientific">Allacma fusca</name>
    <dbReference type="NCBI Taxonomy" id="39272"/>
    <lineage>
        <taxon>Eukaryota</taxon>
        <taxon>Metazoa</taxon>
        <taxon>Ecdysozoa</taxon>
        <taxon>Arthropoda</taxon>
        <taxon>Hexapoda</taxon>
        <taxon>Collembola</taxon>
        <taxon>Symphypleona</taxon>
        <taxon>Sminthuridae</taxon>
        <taxon>Allacma</taxon>
    </lineage>
</organism>
<feature type="compositionally biased region" description="Basic and acidic residues" evidence="1">
    <location>
        <begin position="870"/>
        <end position="881"/>
    </location>
</feature>
<feature type="compositionally biased region" description="Acidic residues" evidence="1">
    <location>
        <begin position="723"/>
        <end position="734"/>
    </location>
</feature>
<feature type="compositionally biased region" description="Low complexity" evidence="1">
    <location>
        <begin position="927"/>
        <end position="948"/>
    </location>
</feature>
<evidence type="ECO:0000256" key="2">
    <source>
        <dbReference type="SAM" id="SignalP"/>
    </source>
</evidence>
<comment type="caution">
    <text evidence="3">The sequence shown here is derived from an EMBL/GenBank/DDBJ whole genome shotgun (WGS) entry which is preliminary data.</text>
</comment>